<evidence type="ECO:0008006" key="3">
    <source>
        <dbReference type="Google" id="ProtNLM"/>
    </source>
</evidence>
<dbReference type="RefSeq" id="WP_394488628.1">
    <property type="nucleotide sequence ID" value="NZ_JBIGIA010000009.1"/>
</dbReference>
<evidence type="ECO:0000313" key="2">
    <source>
        <dbReference type="Proteomes" id="UP001606305"/>
    </source>
</evidence>
<dbReference type="PROSITE" id="PS51257">
    <property type="entry name" value="PROKAR_LIPOPROTEIN"/>
    <property type="match status" value="1"/>
</dbReference>
<accession>A0ABW7G7F6</accession>
<proteinExistence type="predicted"/>
<sequence length="159" mass="17083">MRPATHRAAVAAIAALLLTACTGYPSEDAAPANPFDLSNAERLQALQAIGAKANRPERSRFALDGDCRLRVTRSGGDAPADRFEHVLRPGQHVGISFDKVTRVFEVHLLSEAGTGGERLGLLLRSAQWMQASQADLLVQLMIRDCRAMVEPADKPLAAA</sequence>
<dbReference type="Proteomes" id="UP001606305">
    <property type="component" value="Unassembled WGS sequence"/>
</dbReference>
<name>A0ABW7G7F6_9BURK</name>
<organism evidence="1 2">
    <name type="scientific">Pelomonas nitida</name>
    <dbReference type="NCBI Taxonomy" id="3299027"/>
    <lineage>
        <taxon>Bacteria</taxon>
        <taxon>Pseudomonadati</taxon>
        <taxon>Pseudomonadota</taxon>
        <taxon>Betaproteobacteria</taxon>
        <taxon>Burkholderiales</taxon>
        <taxon>Sphaerotilaceae</taxon>
        <taxon>Roseateles</taxon>
    </lineage>
</organism>
<evidence type="ECO:0000313" key="1">
    <source>
        <dbReference type="EMBL" id="MFG6457772.1"/>
    </source>
</evidence>
<reference evidence="1 2" key="1">
    <citation type="submission" date="2024-09" db="EMBL/GenBank/DDBJ databases">
        <title>Novel species of the genus Pelomonas and Roseateles isolated from streams.</title>
        <authorList>
            <person name="Lu H."/>
        </authorList>
    </citation>
    <scope>NUCLEOTIDE SEQUENCE [LARGE SCALE GENOMIC DNA]</scope>
    <source>
        <strain evidence="1 2">BYS96W</strain>
    </source>
</reference>
<dbReference type="EMBL" id="JBIGIA010000009">
    <property type="protein sequence ID" value="MFG6457772.1"/>
    <property type="molecule type" value="Genomic_DNA"/>
</dbReference>
<keyword evidence="2" id="KW-1185">Reference proteome</keyword>
<gene>
    <name evidence="1" type="ORF">ACG00X_13100</name>
</gene>
<protein>
    <recommendedName>
        <fullName evidence="3">Lipoprotein</fullName>
    </recommendedName>
</protein>
<comment type="caution">
    <text evidence="1">The sequence shown here is derived from an EMBL/GenBank/DDBJ whole genome shotgun (WGS) entry which is preliminary data.</text>
</comment>